<keyword evidence="3" id="KW-0677">Repeat</keyword>
<proteinExistence type="predicted"/>
<dbReference type="STRING" id="5098.A0A507QLP1"/>
<dbReference type="AlphaFoldDB" id="A0A507QLP1"/>
<dbReference type="EMBL" id="VIFY01000153">
    <property type="protein sequence ID" value="TQB69428.1"/>
    <property type="molecule type" value="Genomic_DNA"/>
</dbReference>
<comment type="caution">
    <text evidence="12">The sequence shown here is derived from an EMBL/GenBank/DDBJ whole genome shotgun (WGS) entry which is preliminary data.</text>
</comment>
<dbReference type="PANTHER" id="PTHR24394">
    <property type="entry name" value="ZINC FINGER PROTEIN"/>
    <property type="match status" value="1"/>
</dbReference>
<evidence type="ECO:0000313" key="12">
    <source>
        <dbReference type="EMBL" id="TQB69428.1"/>
    </source>
</evidence>
<keyword evidence="2" id="KW-0479">Metal-binding</keyword>
<dbReference type="PROSITE" id="PS50157">
    <property type="entry name" value="ZINC_FINGER_C2H2_2"/>
    <property type="match status" value="2"/>
</dbReference>
<dbReference type="GO" id="GO:0005634">
    <property type="term" value="C:nucleus"/>
    <property type="evidence" value="ECO:0007669"/>
    <property type="project" value="UniProtKB-SubCell"/>
</dbReference>
<dbReference type="InterPro" id="IPR036236">
    <property type="entry name" value="Znf_C2H2_sf"/>
</dbReference>
<dbReference type="PANTHER" id="PTHR24394:SF48">
    <property type="entry name" value="ZINC FINGER PROTEIN 771"/>
    <property type="match status" value="1"/>
</dbReference>
<gene>
    <name evidence="12" type="ORF">MPDQ_001864</name>
</gene>
<keyword evidence="6" id="KW-0805">Transcription regulation</keyword>
<evidence type="ECO:0000256" key="8">
    <source>
        <dbReference type="ARBA" id="ARBA00023242"/>
    </source>
</evidence>
<evidence type="ECO:0000313" key="13">
    <source>
        <dbReference type="Proteomes" id="UP000319663"/>
    </source>
</evidence>
<dbReference type="SMART" id="SM00355">
    <property type="entry name" value="ZnF_C2H2"/>
    <property type="match status" value="2"/>
</dbReference>
<keyword evidence="8" id="KW-0539">Nucleus</keyword>
<keyword evidence="7" id="KW-0804">Transcription</keyword>
<evidence type="ECO:0000256" key="9">
    <source>
        <dbReference type="PROSITE-ProRule" id="PRU00042"/>
    </source>
</evidence>
<evidence type="ECO:0000256" key="6">
    <source>
        <dbReference type="ARBA" id="ARBA00023015"/>
    </source>
</evidence>
<dbReference type="Proteomes" id="UP000319663">
    <property type="component" value="Unassembled WGS sequence"/>
</dbReference>
<feature type="compositionally biased region" description="Polar residues" evidence="10">
    <location>
        <begin position="245"/>
        <end position="254"/>
    </location>
</feature>
<comment type="subcellular location">
    <subcellularLocation>
        <location evidence="1">Nucleus</location>
    </subcellularLocation>
</comment>
<feature type="domain" description="C2H2-type" evidence="11">
    <location>
        <begin position="278"/>
        <end position="305"/>
    </location>
</feature>
<evidence type="ECO:0000256" key="5">
    <source>
        <dbReference type="ARBA" id="ARBA00022833"/>
    </source>
</evidence>
<dbReference type="GO" id="GO:0008270">
    <property type="term" value="F:zinc ion binding"/>
    <property type="evidence" value="ECO:0007669"/>
    <property type="project" value="UniProtKB-KW"/>
</dbReference>
<evidence type="ECO:0000256" key="4">
    <source>
        <dbReference type="ARBA" id="ARBA00022771"/>
    </source>
</evidence>
<protein>
    <recommendedName>
        <fullName evidence="11">C2H2-type domain-containing protein</fullName>
    </recommendedName>
</protein>
<evidence type="ECO:0000256" key="10">
    <source>
        <dbReference type="SAM" id="MobiDB-lite"/>
    </source>
</evidence>
<evidence type="ECO:0000256" key="1">
    <source>
        <dbReference type="ARBA" id="ARBA00004123"/>
    </source>
</evidence>
<accession>A0A507QLP1</accession>
<evidence type="ECO:0000256" key="7">
    <source>
        <dbReference type="ARBA" id="ARBA00023163"/>
    </source>
</evidence>
<dbReference type="PROSITE" id="PS00028">
    <property type="entry name" value="ZINC_FINGER_C2H2_1"/>
    <property type="match status" value="1"/>
</dbReference>
<dbReference type="SUPFAM" id="SSF57667">
    <property type="entry name" value="beta-beta-alpha zinc fingers"/>
    <property type="match status" value="1"/>
</dbReference>
<feature type="region of interest" description="Disordered" evidence="10">
    <location>
        <begin position="243"/>
        <end position="275"/>
    </location>
</feature>
<feature type="domain" description="C2H2-type" evidence="11">
    <location>
        <begin position="308"/>
        <end position="338"/>
    </location>
</feature>
<evidence type="ECO:0000259" key="11">
    <source>
        <dbReference type="PROSITE" id="PS50157"/>
    </source>
</evidence>
<sequence>MDQTFRPSPSPSSGVLPFHGDNTMPEAAAHCALVISEPYQNLDSSRTETGLGISQCDAEILFDQLKPCSAPEACLFHVPGWSTHSLPTEPFCGTAMSVREASPVSFYEPCGLTPDMSNSPLSYCTAQTLGPSPIYEPGFDLSGSYDQLREPLLDTWTKLPQTEATVPFEEDFDDSQYPMSFPAAHDASISMLPQLQSLAADDPFMLSPQLPIEVASSQALEPDVTVIHIPDRTRRATAHKYPTGSMLQTGNKNVEGSKGGVGSTKIPRRKRSSTGNDLRCTICGFQFTRRSNCREHMKKHNPSHKRTHSCCFCGRLFERRTDLRRHMDSVSYTLGPYPF</sequence>
<name>A0A507QLP1_MONPU</name>
<reference evidence="12 13" key="1">
    <citation type="submission" date="2019-06" db="EMBL/GenBank/DDBJ databases">
        <title>Wine fermentation using esterase from Monascus purpureus.</title>
        <authorList>
            <person name="Geng C."/>
            <person name="Zhang Y."/>
        </authorList>
    </citation>
    <scope>NUCLEOTIDE SEQUENCE [LARGE SCALE GENOMIC DNA]</scope>
    <source>
        <strain evidence="12">HQ1</strain>
    </source>
</reference>
<dbReference type="InterPro" id="IPR013087">
    <property type="entry name" value="Znf_C2H2_type"/>
</dbReference>
<organism evidence="12 13">
    <name type="scientific">Monascus purpureus</name>
    <name type="common">Red mold</name>
    <name type="synonym">Monascus anka</name>
    <dbReference type="NCBI Taxonomy" id="5098"/>
    <lineage>
        <taxon>Eukaryota</taxon>
        <taxon>Fungi</taxon>
        <taxon>Dikarya</taxon>
        <taxon>Ascomycota</taxon>
        <taxon>Pezizomycotina</taxon>
        <taxon>Eurotiomycetes</taxon>
        <taxon>Eurotiomycetidae</taxon>
        <taxon>Eurotiales</taxon>
        <taxon>Aspergillaceae</taxon>
        <taxon>Monascus</taxon>
    </lineage>
</organism>
<keyword evidence="5" id="KW-0862">Zinc</keyword>
<evidence type="ECO:0000256" key="2">
    <source>
        <dbReference type="ARBA" id="ARBA00022723"/>
    </source>
</evidence>
<keyword evidence="4 9" id="KW-0863">Zinc-finger</keyword>
<keyword evidence="13" id="KW-1185">Reference proteome</keyword>
<dbReference type="Gene3D" id="3.30.160.60">
    <property type="entry name" value="Classic Zinc Finger"/>
    <property type="match status" value="1"/>
</dbReference>
<dbReference type="GO" id="GO:0000981">
    <property type="term" value="F:DNA-binding transcription factor activity, RNA polymerase II-specific"/>
    <property type="evidence" value="ECO:0007669"/>
    <property type="project" value="TreeGrafter"/>
</dbReference>
<evidence type="ECO:0000256" key="3">
    <source>
        <dbReference type="ARBA" id="ARBA00022737"/>
    </source>
</evidence>
<dbReference type="GO" id="GO:0003677">
    <property type="term" value="F:DNA binding"/>
    <property type="evidence" value="ECO:0007669"/>
    <property type="project" value="UniProtKB-KW"/>
</dbReference>